<keyword evidence="2" id="KW-0472">Membrane</keyword>
<accession>A0A222WKM4</accession>
<sequence>MKNKKLKIDIVADEQIVGSTQYTISVNVTNISGKDIHQLDVFPTHTIGQQLTSLNEIENVELSELEEKKNKIINEMQKQIDSAYERNQLNSLNTFQKFVLLFVQVIDIYAGMFGYLTGKKTVKSTPTWAIEALKIDDWEDVERIEHDVMGKIEEDRFLKRAFLINKDKLKRIIDKINLQSELGSSNELNKGFTLAAGETLTFPFSFKAPHLLKSKVGETQFKTSYKESENGTAINSSITQKIKIYPSAFAVPTGSMLGSICGYLIKLSLISSNSLTQINWSSMSGSILLGLLVALVTARKSNTTKAITVEDFLGGFIIGSLTGLFSENFLDKLKILIQ</sequence>
<name>A0A222WKM4_9BACL</name>
<dbReference type="KEGG" id="pkb:B4V02_07730"/>
<keyword evidence="2" id="KW-1133">Transmembrane helix</keyword>
<dbReference type="AlphaFoldDB" id="A0A222WKM4"/>
<evidence type="ECO:0000313" key="4">
    <source>
        <dbReference type="Proteomes" id="UP000214666"/>
    </source>
</evidence>
<evidence type="ECO:0000313" key="3">
    <source>
        <dbReference type="EMBL" id="ASR46572.1"/>
    </source>
</evidence>
<evidence type="ECO:0000256" key="2">
    <source>
        <dbReference type="SAM" id="Phobius"/>
    </source>
</evidence>
<feature type="coiled-coil region" evidence="1">
    <location>
        <begin position="55"/>
        <end position="82"/>
    </location>
</feature>
<keyword evidence="2" id="KW-0812">Transmembrane</keyword>
<protein>
    <submittedName>
        <fullName evidence="3">Uncharacterized protein</fullName>
    </submittedName>
</protein>
<dbReference type="OrthoDB" id="9554445at2"/>
<gene>
    <name evidence="3" type="ORF">B4V02_07730</name>
</gene>
<feature type="transmembrane region" description="Helical" evidence="2">
    <location>
        <begin position="277"/>
        <end position="298"/>
    </location>
</feature>
<evidence type="ECO:0000256" key="1">
    <source>
        <dbReference type="SAM" id="Coils"/>
    </source>
</evidence>
<keyword evidence="4" id="KW-1185">Reference proteome</keyword>
<dbReference type="Proteomes" id="UP000214666">
    <property type="component" value="Chromosome"/>
</dbReference>
<reference evidence="3 4" key="1">
    <citation type="submission" date="2017-03" db="EMBL/GenBank/DDBJ databases">
        <title>Complete genome sequence of Paenibacillus Kribbensis producing bioflocculants.</title>
        <authorList>
            <person name="Lee H.-G."/>
            <person name="Oh H.-M."/>
        </authorList>
    </citation>
    <scope>NUCLEOTIDE SEQUENCE [LARGE SCALE GENOMIC DNA]</scope>
    <source>
        <strain evidence="3 4">AM49</strain>
    </source>
</reference>
<dbReference type="RefSeq" id="WP_094154353.1">
    <property type="nucleotide sequence ID" value="NZ_CP020028.1"/>
</dbReference>
<keyword evidence="1" id="KW-0175">Coiled coil</keyword>
<feature type="transmembrane region" description="Helical" evidence="2">
    <location>
        <begin position="244"/>
        <end position="265"/>
    </location>
</feature>
<dbReference type="EMBL" id="CP020028">
    <property type="protein sequence ID" value="ASR46572.1"/>
    <property type="molecule type" value="Genomic_DNA"/>
</dbReference>
<proteinExistence type="predicted"/>
<organism evidence="3 4">
    <name type="scientific">Paenibacillus kribbensis</name>
    <dbReference type="NCBI Taxonomy" id="172713"/>
    <lineage>
        <taxon>Bacteria</taxon>
        <taxon>Bacillati</taxon>
        <taxon>Bacillota</taxon>
        <taxon>Bacilli</taxon>
        <taxon>Bacillales</taxon>
        <taxon>Paenibacillaceae</taxon>
        <taxon>Paenibacillus</taxon>
    </lineage>
</organism>